<dbReference type="InParanoid" id="A0A5Q0BJW2"/>
<dbReference type="InterPro" id="IPR011324">
    <property type="entry name" value="Cytotoxic_necrot_fac-like_cat"/>
</dbReference>
<dbReference type="Gene3D" id="3.30.1330.200">
    <property type="match status" value="1"/>
</dbReference>
<dbReference type="InterPro" id="IPR005659">
    <property type="entry name" value="Chemorcpt_Glu_NH3ase_CheD"/>
</dbReference>
<dbReference type="CDD" id="cd16352">
    <property type="entry name" value="CheD"/>
    <property type="match status" value="1"/>
</dbReference>
<comment type="function">
    <text evidence="3">Probably deamidates glutamine residues to glutamate on methyl-accepting chemotaxis receptors (MCPs), playing an important role in chemotaxis.</text>
</comment>
<dbReference type="GO" id="GO:0050568">
    <property type="term" value="F:protein-glutamine glutaminase activity"/>
    <property type="evidence" value="ECO:0007669"/>
    <property type="project" value="UniProtKB-UniRule"/>
</dbReference>
<dbReference type="HAMAP" id="MF_01440">
    <property type="entry name" value="CheD"/>
    <property type="match status" value="1"/>
</dbReference>
<evidence type="ECO:0000256" key="2">
    <source>
        <dbReference type="ARBA" id="ARBA00022801"/>
    </source>
</evidence>
<dbReference type="NCBIfam" id="NF010013">
    <property type="entry name" value="PRK13487.1"/>
    <property type="match status" value="1"/>
</dbReference>
<comment type="catalytic activity">
    <reaction evidence="3">
        <text>L-glutaminyl-[protein] + H2O = L-glutamyl-[protein] + NH4(+)</text>
        <dbReference type="Rhea" id="RHEA:16441"/>
        <dbReference type="Rhea" id="RHEA-COMP:10207"/>
        <dbReference type="Rhea" id="RHEA-COMP:10208"/>
        <dbReference type="ChEBI" id="CHEBI:15377"/>
        <dbReference type="ChEBI" id="CHEBI:28938"/>
        <dbReference type="ChEBI" id="CHEBI:29973"/>
        <dbReference type="ChEBI" id="CHEBI:30011"/>
        <dbReference type="EC" id="3.5.1.44"/>
    </reaction>
</comment>
<comment type="similarity">
    <text evidence="3">Belongs to the CheD family.</text>
</comment>
<dbReference type="PANTHER" id="PTHR35147:SF2">
    <property type="entry name" value="CHEMORECEPTOR GLUTAMINE DEAMIDASE CHED-RELATED"/>
    <property type="match status" value="1"/>
</dbReference>
<dbReference type="RefSeq" id="WP_153248443.1">
    <property type="nucleotide sequence ID" value="NZ_CP044205.1"/>
</dbReference>
<dbReference type="PANTHER" id="PTHR35147">
    <property type="entry name" value="CHEMORECEPTOR GLUTAMINE DEAMIDASE CHED-RELATED"/>
    <property type="match status" value="1"/>
</dbReference>
<dbReference type="Pfam" id="PF03975">
    <property type="entry name" value="CheD"/>
    <property type="match status" value="1"/>
</dbReference>
<dbReference type="KEGG" id="mmob:F6R98_07260"/>
<dbReference type="EC" id="3.5.1.44" evidence="3"/>
<sequence length="194" mass="21347">MLANTLYFDRTHGCDAVKILPGQYYVSDKNILIGTVLGSCVSACIRDRVAGIGGMNHFMLPDSGDVHNPISESARYGAYAMELLINQLMKMGAVRGNLEAKIFGGGNVLQNFSTLNVGERNAIFVKDYLSNEGIRVLSEDLMDSCARKVYFFPQTGRVLVKRLATIVPSIVNIEKDYAGTFKQKDQHAGDIDLF</sequence>
<dbReference type="AlphaFoldDB" id="A0A5Q0BJW2"/>
<keyword evidence="2 3" id="KW-0378">Hydrolase</keyword>
<organism evidence="4 5">
    <name type="scientific">Candidatus Methylospira mobilis</name>
    <dbReference type="NCBI Taxonomy" id="1808979"/>
    <lineage>
        <taxon>Bacteria</taxon>
        <taxon>Pseudomonadati</taxon>
        <taxon>Pseudomonadota</taxon>
        <taxon>Gammaproteobacteria</taxon>
        <taxon>Methylococcales</taxon>
        <taxon>Methylococcaceae</taxon>
        <taxon>Candidatus Methylospira</taxon>
    </lineage>
</organism>
<evidence type="ECO:0000256" key="1">
    <source>
        <dbReference type="ARBA" id="ARBA00022500"/>
    </source>
</evidence>
<reference evidence="4 5" key="1">
    <citation type="submission" date="2019-09" db="EMBL/GenBank/DDBJ databases">
        <title>Ecophysiology of the spiral-shaped methanotroph Methylospira mobilis as revealed by the complete genome sequence.</title>
        <authorList>
            <person name="Oshkin I.Y."/>
            <person name="Dedysh S.N."/>
            <person name="Miroshnikov K."/>
            <person name="Danilova O.V."/>
            <person name="Hakobyan A."/>
            <person name="Liesack W."/>
        </authorList>
    </citation>
    <scope>NUCLEOTIDE SEQUENCE [LARGE SCALE GENOMIC DNA]</scope>
    <source>
        <strain evidence="4 5">Shm1</strain>
    </source>
</reference>
<dbReference type="GO" id="GO:0006935">
    <property type="term" value="P:chemotaxis"/>
    <property type="evidence" value="ECO:0007669"/>
    <property type="project" value="UniProtKB-UniRule"/>
</dbReference>
<evidence type="ECO:0000256" key="3">
    <source>
        <dbReference type="HAMAP-Rule" id="MF_01440"/>
    </source>
</evidence>
<name>A0A5Q0BJW2_9GAMM</name>
<dbReference type="SUPFAM" id="SSF64438">
    <property type="entry name" value="CNF1/YfiH-like putative cysteine hydrolases"/>
    <property type="match status" value="1"/>
</dbReference>
<keyword evidence="4" id="KW-0675">Receptor</keyword>
<accession>A0A5Q0BJW2</accession>
<dbReference type="Proteomes" id="UP000325755">
    <property type="component" value="Chromosome"/>
</dbReference>
<gene>
    <name evidence="3 4" type="primary">cheD</name>
    <name evidence="4" type="ORF">F6R98_07260</name>
</gene>
<protein>
    <recommendedName>
        <fullName evidence="3">Probable chemoreceptor glutamine deamidase CheD</fullName>
        <ecNumber evidence="3">3.5.1.44</ecNumber>
    </recommendedName>
</protein>
<dbReference type="OrthoDB" id="9807202at2"/>
<dbReference type="EMBL" id="CP044205">
    <property type="protein sequence ID" value="QFY42448.1"/>
    <property type="molecule type" value="Genomic_DNA"/>
</dbReference>
<dbReference type="InterPro" id="IPR038592">
    <property type="entry name" value="CheD-like_sf"/>
</dbReference>
<keyword evidence="1 3" id="KW-0145">Chemotaxis</keyword>
<evidence type="ECO:0000313" key="4">
    <source>
        <dbReference type="EMBL" id="QFY42448.1"/>
    </source>
</evidence>
<evidence type="ECO:0000313" key="5">
    <source>
        <dbReference type="Proteomes" id="UP000325755"/>
    </source>
</evidence>
<proteinExistence type="inferred from homology"/>
<keyword evidence="5" id="KW-1185">Reference proteome</keyword>